<sequence length="331" mass="37392">MSPGSSTDSYPAFAHIGLRENSGKNFKQCIPNLSAEHSDGITVFRISTMTSLMLHRVTPPSTITTCTAGMIVIEPSSSFVPIPLQHDVIDVHRSADAVFTVHNLYGPTIKNPRVAFVALLELWYLSPIVHSSPIVYLVPFPFLKPNCSSSNCSSILEYKRRFSIRKRIFAECDIRLIVLNSLHYLALFFFGIGINTVSIKSSEPRRHIVNSTELVSIVRFRNMFAFSSDERAFNIESYFRTEVKIEFTVRKALFYKYHRTPVVEGGSKLCFRFSKGLIIQHIADGYHLYYERRGSISIEQGLYSPTFTYIRVWKKRALSLGNAAALPGGFA</sequence>
<keyword evidence="1" id="KW-0472">Membrane</keyword>
<keyword evidence="1" id="KW-1133">Transmembrane helix</keyword>
<protein>
    <submittedName>
        <fullName evidence="2">Uncharacterized protein</fullName>
    </submittedName>
</protein>
<name>A0ABQ8SIV4_PERAM</name>
<comment type="caution">
    <text evidence="2">The sequence shown here is derived from an EMBL/GenBank/DDBJ whole genome shotgun (WGS) entry which is preliminary data.</text>
</comment>
<evidence type="ECO:0000256" key="1">
    <source>
        <dbReference type="SAM" id="Phobius"/>
    </source>
</evidence>
<dbReference type="EMBL" id="JAJSOF020000027">
    <property type="protein sequence ID" value="KAJ4433626.1"/>
    <property type="molecule type" value="Genomic_DNA"/>
</dbReference>
<evidence type="ECO:0000313" key="3">
    <source>
        <dbReference type="Proteomes" id="UP001148838"/>
    </source>
</evidence>
<evidence type="ECO:0000313" key="2">
    <source>
        <dbReference type="EMBL" id="KAJ4433626.1"/>
    </source>
</evidence>
<reference evidence="2 3" key="1">
    <citation type="journal article" date="2022" name="Allergy">
        <title>Genome assembly and annotation of Periplaneta americana reveal a comprehensive cockroach allergen profile.</title>
        <authorList>
            <person name="Wang L."/>
            <person name="Xiong Q."/>
            <person name="Saelim N."/>
            <person name="Wang L."/>
            <person name="Nong W."/>
            <person name="Wan A.T."/>
            <person name="Shi M."/>
            <person name="Liu X."/>
            <person name="Cao Q."/>
            <person name="Hui J.H.L."/>
            <person name="Sookrung N."/>
            <person name="Leung T.F."/>
            <person name="Tungtrongchitr A."/>
            <person name="Tsui S.K.W."/>
        </authorList>
    </citation>
    <scope>NUCLEOTIDE SEQUENCE [LARGE SCALE GENOMIC DNA]</scope>
    <source>
        <strain evidence="2">PWHHKU_190912</strain>
    </source>
</reference>
<feature type="transmembrane region" description="Helical" evidence="1">
    <location>
        <begin position="176"/>
        <end position="197"/>
    </location>
</feature>
<proteinExistence type="predicted"/>
<accession>A0ABQ8SIV4</accession>
<dbReference type="Proteomes" id="UP001148838">
    <property type="component" value="Unassembled WGS sequence"/>
</dbReference>
<keyword evidence="3" id="KW-1185">Reference proteome</keyword>
<organism evidence="2 3">
    <name type="scientific">Periplaneta americana</name>
    <name type="common">American cockroach</name>
    <name type="synonym">Blatta americana</name>
    <dbReference type="NCBI Taxonomy" id="6978"/>
    <lineage>
        <taxon>Eukaryota</taxon>
        <taxon>Metazoa</taxon>
        <taxon>Ecdysozoa</taxon>
        <taxon>Arthropoda</taxon>
        <taxon>Hexapoda</taxon>
        <taxon>Insecta</taxon>
        <taxon>Pterygota</taxon>
        <taxon>Neoptera</taxon>
        <taxon>Polyneoptera</taxon>
        <taxon>Dictyoptera</taxon>
        <taxon>Blattodea</taxon>
        <taxon>Blattoidea</taxon>
        <taxon>Blattidae</taxon>
        <taxon>Blattinae</taxon>
        <taxon>Periplaneta</taxon>
    </lineage>
</organism>
<keyword evidence="1" id="KW-0812">Transmembrane</keyword>
<gene>
    <name evidence="2" type="ORF">ANN_15936</name>
</gene>